<dbReference type="AlphaFoldDB" id="Q9K2D5"/>
<dbReference type="GeneID" id="45050648"/>
<dbReference type="EMBL" id="LN847235">
    <property type="protein sequence ID" value="CRI47223.1"/>
    <property type="molecule type" value="Genomic_DNA"/>
</dbReference>
<evidence type="ECO:0000313" key="16">
    <source>
        <dbReference type="Proteomes" id="UP000000583"/>
    </source>
</evidence>
<dbReference type="EMBL" id="LN847008">
    <property type="protein sequence ID" value="CRI41625.1"/>
    <property type="molecule type" value="Genomic_DNA"/>
</dbReference>
<dbReference type="PATRIC" id="fig|83558.13.peg.638"/>
<dbReference type="EMBL" id="LN847244">
    <property type="protein sequence ID" value="CRI49516.1"/>
    <property type="molecule type" value="Genomic_DNA"/>
</dbReference>
<feature type="signal peptide" evidence="2">
    <location>
        <begin position="1"/>
        <end position="22"/>
    </location>
</feature>
<dbReference type="KEGG" id="cpa:CP_0147"/>
<dbReference type="EMBL" id="LN847051">
    <property type="protein sequence ID" value="CRI42719.1"/>
    <property type="molecule type" value="Genomic_DNA"/>
</dbReference>
<sequence length="65" mass="6868">MKKLMLALLLALVLPVAGSAFGYESCSAPQDEAQGSEDEGRDESSDSDTQTEKDEEGGSEENTAE</sequence>
<dbReference type="STRING" id="406984.CPK_ORF01117"/>
<evidence type="ECO:0000313" key="13">
    <source>
        <dbReference type="EMBL" id="CRI51772.1"/>
    </source>
</evidence>
<reference evidence="3 16" key="1">
    <citation type="journal article" date="2000" name="Nucleic Acids Res.">
        <title>Genome sequences of Chlamydia trachomatis MoPn and Chlamydia pneumoniae AR39.</title>
        <authorList>
            <person name="Read T.D."/>
            <person name="Brunham R.C."/>
            <person name="Shen C."/>
            <person name="Gill S.R."/>
            <person name="Heidelberg J.F."/>
            <person name="White O."/>
            <person name="Hickey E.K."/>
            <person name="Peterson J.D."/>
            <person name="Utterback T.R."/>
            <person name="Berry K.J."/>
            <person name="Bass S."/>
            <person name="Linher K.D."/>
            <person name="Weidman J.F."/>
            <person name="Khouri H.M."/>
            <person name="Craven B."/>
            <person name="Bowman C."/>
            <person name="Dodson R.J."/>
            <person name="Gwinn M.L."/>
            <person name="Nelson W.C."/>
            <person name="DeBoy R.T."/>
            <person name="Kolonay J.F."/>
            <person name="McClarty G."/>
            <person name="Salzberg S.L."/>
            <person name="Eisen J.A."/>
            <person name="Fraser C.M."/>
        </authorList>
    </citation>
    <scope>NUCLEOTIDE SEQUENCE [LARGE SCALE GENOMIC DNA]</scope>
    <source>
        <strain evidence="3 16">AR39</strain>
    </source>
</reference>
<feature type="region of interest" description="Disordered" evidence="1">
    <location>
        <begin position="22"/>
        <end position="65"/>
    </location>
</feature>
<dbReference type="EMBL" id="LN849043">
    <property type="protein sequence ID" value="CRI73266.1"/>
    <property type="molecule type" value="Genomic_DNA"/>
</dbReference>
<evidence type="ECO:0000313" key="15">
    <source>
        <dbReference type="EMBL" id="CRI73266.1"/>
    </source>
</evidence>
<evidence type="ECO:0000313" key="12">
    <source>
        <dbReference type="EMBL" id="CRI50645.1"/>
    </source>
</evidence>
<evidence type="ECO:0000313" key="11">
    <source>
        <dbReference type="EMBL" id="CRI49516.1"/>
    </source>
</evidence>
<accession>Q9K2D5</accession>
<evidence type="ECO:0000313" key="3">
    <source>
        <dbReference type="EMBL" id="AAF38029.1"/>
    </source>
</evidence>
<dbReference type="EMBL" id="LN847245">
    <property type="protein sequence ID" value="CRI51772.1"/>
    <property type="molecule type" value="Genomic_DNA"/>
</dbReference>
<evidence type="ECO:0000313" key="9">
    <source>
        <dbReference type="EMBL" id="CRI46093.1"/>
    </source>
</evidence>
<dbReference type="EMBL" id="LN846999">
    <property type="protein sequence ID" value="CRI38234.1"/>
    <property type="molecule type" value="Genomic_DNA"/>
</dbReference>
<evidence type="ECO:0000256" key="1">
    <source>
        <dbReference type="SAM" id="MobiDB-lite"/>
    </source>
</evidence>
<organism evidence="16">
    <name type="scientific">Chlamydia pneumoniae</name>
    <name type="common">Chlamydophila pneumoniae</name>
    <dbReference type="NCBI Taxonomy" id="83558"/>
    <lineage>
        <taxon>Bacteria</taxon>
        <taxon>Pseudomonadati</taxon>
        <taxon>Chlamydiota</taxon>
        <taxon>Chlamydiia</taxon>
        <taxon>Chlamydiales</taxon>
        <taxon>Chlamydiaceae</taxon>
        <taxon>Chlamydia/Chlamydophila group</taxon>
        <taxon>Chlamydia</taxon>
    </lineage>
</organism>
<evidence type="ECO:0000313" key="7">
    <source>
        <dbReference type="EMBL" id="CRI42719.1"/>
    </source>
</evidence>
<evidence type="ECO:0000313" key="5">
    <source>
        <dbReference type="EMBL" id="CRI40497.1"/>
    </source>
</evidence>
<dbReference type="EMBL" id="AE002161">
    <property type="protein sequence ID" value="AAF38029.1"/>
    <property type="molecule type" value="Genomic_DNA"/>
</dbReference>
<proteinExistence type="predicted"/>
<dbReference type="PIR" id="F81607">
    <property type="entry name" value="F81607"/>
</dbReference>
<dbReference type="EMBL" id="LN847254">
    <property type="protein sequence ID" value="CRI53276.1"/>
    <property type="molecule type" value="Genomic_DNA"/>
</dbReference>
<dbReference type="EMBL" id="LN847240">
    <property type="protein sequence ID" value="CRI50645.1"/>
    <property type="molecule type" value="Genomic_DNA"/>
</dbReference>
<feature type="chain" id="PRO_5011212520" evidence="2">
    <location>
        <begin position="23"/>
        <end position="65"/>
    </location>
</feature>
<evidence type="ECO:0000313" key="6">
    <source>
        <dbReference type="EMBL" id="CRI41625.1"/>
    </source>
</evidence>
<evidence type="ECO:0000256" key="2">
    <source>
        <dbReference type="SAM" id="SignalP"/>
    </source>
</evidence>
<name>Q9K2D5_CHLPN</name>
<evidence type="ECO:0000313" key="4">
    <source>
        <dbReference type="EMBL" id="CRI38234.1"/>
    </source>
</evidence>
<reference evidence="4" key="2">
    <citation type="submission" date="2015-05" db="EMBL/GenBank/DDBJ databases">
        <authorList>
            <person name="Rattei Thomas"/>
        </authorList>
    </citation>
    <scope>NUCLEOTIDE SEQUENCE</scope>
    <source>
        <strain evidence="4">CV15</strain>
        <strain evidence="5">CWL029c</strain>
        <strain evidence="7">DC9</strain>
        <strain evidence="6">GiD</strain>
        <strain evidence="8">H12</strain>
        <strain evidence="9">MUL2216</strain>
        <strain evidence="10">Panola</strain>
        <strain evidence="12">PB1</strain>
        <strain evidence="11">U1271</strain>
        <strain evidence="13">UZG1</strain>
        <strain evidence="14">Wien2</strain>
        <strain evidence="15">YK41</strain>
    </source>
</reference>
<keyword evidence="2" id="KW-0732">Signal</keyword>
<gene>
    <name evidence="3" type="ordered locus">CP_0147</name>
    <name evidence="4" type="ORF">BN1224_CV15_C_00670</name>
    <name evidence="7" type="ORF">BN1224_DC9_BU_00440</name>
    <name evidence="6" type="ORF">BN1224_GiD_A_06260</name>
    <name evidence="8" type="ORF">BN1224_H12_EJ_00320</name>
    <name evidence="9" type="ORF">BN1224_MUL2216_F_01480</name>
    <name evidence="10" type="ORF">BN1224_Panola_J_00320</name>
    <name evidence="12" type="ORF">BN1224_PB1_B_06140</name>
    <name evidence="11" type="ORF">BN1224_U1271_C_04560</name>
    <name evidence="13" type="ORF">BN1224_UZG1_A_06270</name>
    <name evidence="14" type="ORF">BN1224_Wien2_G_02520</name>
    <name evidence="15" type="ORF">BN1224_YK41_BR_00430</name>
    <name evidence="5" type="ORF">CWL029c_D_01340</name>
</gene>
<protein>
    <submittedName>
        <fullName evidence="3">Uncharacterized protein</fullName>
    </submittedName>
</protein>
<dbReference type="EMBL" id="LN847004">
    <property type="protein sequence ID" value="CRI40497.1"/>
    <property type="molecule type" value="Genomic_DNA"/>
</dbReference>
<dbReference type="Proteomes" id="UP000000583">
    <property type="component" value="Chromosome"/>
</dbReference>
<evidence type="ECO:0000313" key="8">
    <source>
        <dbReference type="EMBL" id="CRI43854.1"/>
    </source>
</evidence>
<evidence type="ECO:0000313" key="14">
    <source>
        <dbReference type="EMBL" id="CRI53276.1"/>
    </source>
</evidence>
<feature type="compositionally biased region" description="Acidic residues" evidence="1">
    <location>
        <begin position="53"/>
        <end position="65"/>
    </location>
</feature>
<dbReference type="RefSeq" id="WP_010891974.1">
    <property type="nucleotide sequence ID" value="NZ_CP160064.1"/>
</dbReference>
<dbReference type="EMBL" id="LN847227">
    <property type="protein sequence ID" value="CRI46093.1"/>
    <property type="molecule type" value="Genomic_DNA"/>
</dbReference>
<evidence type="ECO:0000313" key="10">
    <source>
        <dbReference type="EMBL" id="CRI47223.1"/>
    </source>
</evidence>
<dbReference type="EMBL" id="LN847189">
    <property type="protein sequence ID" value="CRI43854.1"/>
    <property type="molecule type" value="Genomic_DNA"/>
</dbReference>